<reference evidence="4 5" key="1">
    <citation type="submission" date="2019-02" db="EMBL/GenBank/DDBJ databases">
        <title>Sequencing the genomes of 1000 actinobacteria strains.</title>
        <authorList>
            <person name="Klenk H.-P."/>
        </authorList>
    </citation>
    <scope>NUCLEOTIDE SEQUENCE [LARGE SCALE GENOMIC DNA]</scope>
    <source>
        <strain evidence="4 5">DSM 45162</strain>
    </source>
</reference>
<dbReference type="InterPro" id="IPR006162">
    <property type="entry name" value="Ppantetheine_attach_site"/>
</dbReference>
<evidence type="ECO:0000313" key="4">
    <source>
        <dbReference type="EMBL" id="RZU50318.1"/>
    </source>
</evidence>
<gene>
    <name evidence="4" type="ORF">EV385_2086</name>
</gene>
<dbReference type="InterPro" id="IPR036736">
    <property type="entry name" value="ACP-like_sf"/>
</dbReference>
<dbReference type="Pfam" id="PF00550">
    <property type="entry name" value="PP-binding"/>
    <property type="match status" value="1"/>
</dbReference>
<dbReference type="PROSITE" id="PS50075">
    <property type="entry name" value="CARRIER"/>
    <property type="match status" value="1"/>
</dbReference>
<accession>A0A4Q7ZHN4</accession>
<proteinExistence type="predicted"/>
<dbReference type="OrthoDB" id="3785691at2"/>
<dbReference type="AlphaFoldDB" id="A0A4Q7ZHN4"/>
<dbReference type="RefSeq" id="WP_130509270.1">
    <property type="nucleotide sequence ID" value="NZ_SHKY01000001.1"/>
</dbReference>
<dbReference type="EMBL" id="SHKY01000001">
    <property type="protein sequence ID" value="RZU50318.1"/>
    <property type="molecule type" value="Genomic_DNA"/>
</dbReference>
<dbReference type="InterPro" id="IPR009081">
    <property type="entry name" value="PP-bd_ACP"/>
</dbReference>
<dbReference type="SUPFAM" id="SSF47336">
    <property type="entry name" value="ACP-like"/>
    <property type="match status" value="1"/>
</dbReference>
<evidence type="ECO:0000256" key="1">
    <source>
        <dbReference type="ARBA" id="ARBA00022450"/>
    </source>
</evidence>
<dbReference type="Proteomes" id="UP000292564">
    <property type="component" value="Unassembled WGS sequence"/>
</dbReference>
<evidence type="ECO:0000259" key="3">
    <source>
        <dbReference type="PROSITE" id="PS50075"/>
    </source>
</evidence>
<comment type="caution">
    <text evidence="4">The sequence shown here is derived from an EMBL/GenBank/DDBJ whole genome shotgun (WGS) entry which is preliminary data.</text>
</comment>
<evidence type="ECO:0000313" key="5">
    <source>
        <dbReference type="Proteomes" id="UP000292564"/>
    </source>
</evidence>
<sequence length="98" mass="10290">MPSNPTAVLADVDALLRAVLGDFGPDAEITMDTTFRDDLGMESLDVVALAGRLQARYGDSVNFALFVSSLDVASIGELTVGQLVDYIAQSLEKVPAAS</sequence>
<dbReference type="PROSITE" id="PS00012">
    <property type="entry name" value="PHOSPHOPANTETHEINE"/>
    <property type="match status" value="1"/>
</dbReference>
<dbReference type="Gene3D" id="1.10.1200.10">
    <property type="entry name" value="ACP-like"/>
    <property type="match status" value="1"/>
</dbReference>
<protein>
    <submittedName>
        <fullName evidence="4">Acyl carrier protein</fullName>
    </submittedName>
</protein>
<keyword evidence="2" id="KW-0597">Phosphoprotein</keyword>
<organism evidence="4 5">
    <name type="scientific">Krasilnikovia cinnamomea</name>
    <dbReference type="NCBI Taxonomy" id="349313"/>
    <lineage>
        <taxon>Bacteria</taxon>
        <taxon>Bacillati</taxon>
        <taxon>Actinomycetota</taxon>
        <taxon>Actinomycetes</taxon>
        <taxon>Micromonosporales</taxon>
        <taxon>Micromonosporaceae</taxon>
        <taxon>Krasilnikovia</taxon>
    </lineage>
</organism>
<name>A0A4Q7ZHN4_9ACTN</name>
<feature type="domain" description="Carrier" evidence="3">
    <location>
        <begin position="6"/>
        <end position="91"/>
    </location>
</feature>
<keyword evidence="1" id="KW-0596">Phosphopantetheine</keyword>
<evidence type="ECO:0000256" key="2">
    <source>
        <dbReference type="ARBA" id="ARBA00022553"/>
    </source>
</evidence>
<keyword evidence="5" id="KW-1185">Reference proteome</keyword>